<dbReference type="AlphaFoldDB" id="A0A4R7K8Y2"/>
<keyword evidence="7" id="KW-1185">Reference proteome</keyword>
<dbReference type="GO" id="GO:0005886">
    <property type="term" value="C:plasma membrane"/>
    <property type="evidence" value="ECO:0007669"/>
    <property type="project" value="UniProtKB-SubCell"/>
</dbReference>
<reference evidence="6 7" key="1">
    <citation type="submission" date="2019-03" db="EMBL/GenBank/DDBJ databases">
        <title>Genomic Encyclopedia of Type Strains, Phase IV (KMG-IV): sequencing the most valuable type-strain genomes for metagenomic binning, comparative biology and taxonomic classification.</title>
        <authorList>
            <person name="Goeker M."/>
        </authorList>
    </citation>
    <scope>NUCLEOTIDE SEQUENCE [LARGE SCALE GENOMIC DNA]</scope>
    <source>
        <strain evidence="6 7">DSM 24455</strain>
    </source>
</reference>
<dbReference type="GO" id="GO:0106409">
    <property type="term" value="F:cyclic-di-AMP phosphodiesterase activity"/>
    <property type="evidence" value="ECO:0007669"/>
    <property type="project" value="RHEA"/>
</dbReference>
<dbReference type="Gene3D" id="3.10.310.30">
    <property type="match status" value="1"/>
</dbReference>
<name>A0A4R7K8Y2_9CLOT</name>
<dbReference type="InterPro" id="IPR014528">
    <property type="entry name" value="GdpP/PdeA"/>
</dbReference>
<keyword evidence="1 3" id="KW-0472">Membrane</keyword>
<dbReference type="InterPro" id="IPR038763">
    <property type="entry name" value="DHH_sf"/>
</dbReference>
<dbReference type="SUPFAM" id="SSF64182">
    <property type="entry name" value="DHH phosphoesterases"/>
    <property type="match status" value="1"/>
</dbReference>
<dbReference type="PANTHER" id="PTHR47618:SF2">
    <property type="entry name" value="CYCLIC-DI-AMP PHOSPHODIESTERASE GDPP"/>
    <property type="match status" value="1"/>
</dbReference>
<feature type="binding site" evidence="2">
    <location>
        <position position="355"/>
    </location>
    <ligand>
        <name>Mn(2+)</name>
        <dbReference type="ChEBI" id="CHEBI:29035"/>
        <label>1</label>
    </ligand>
</feature>
<dbReference type="Gene3D" id="3.30.450.20">
    <property type="entry name" value="PAS domain"/>
    <property type="match status" value="1"/>
</dbReference>
<dbReference type="Gene3D" id="3.90.1640.10">
    <property type="entry name" value="inorganic pyrophosphatase (n-terminal core)"/>
    <property type="match status" value="1"/>
</dbReference>
<feature type="domain" description="DHHA1" evidence="5">
    <location>
        <begin position="564"/>
        <end position="657"/>
    </location>
</feature>
<comment type="similarity">
    <text evidence="1">Belongs to the GdpP/PdeA phosphodiesterase family.</text>
</comment>
<dbReference type="InterPro" id="IPR001667">
    <property type="entry name" value="DDH_dom"/>
</dbReference>
<comment type="function">
    <text evidence="1">Has phosphodiesterase (PDE) activity against cyclic-di-AMP (c-di-AMP).</text>
</comment>
<keyword evidence="3" id="KW-0812">Transmembrane</keyword>
<evidence type="ECO:0000256" key="3">
    <source>
        <dbReference type="SAM" id="Phobius"/>
    </source>
</evidence>
<dbReference type="OrthoDB" id="9759476at2"/>
<dbReference type="FunFam" id="3.90.1640.10:FF:000002">
    <property type="entry name" value="Cyclic-di-AMP phosphodiesterase"/>
    <property type="match status" value="1"/>
</dbReference>
<comment type="cofactor">
    <cofactor evidence="2">
        <name>Mn(2+)</name>
        <dbReference type="ChEBI" id="CHEBI:29035"/>
    </cofactor>
    <text evidence="2">For phosphodiesterase activity, probably binds 2 Mn(2+) per subunit.</text>
</comment>
<feature type="binding site" evidence="2">
    <location>
        <position position="428"/>
    </location>
    <ligand>
        <name>Mn(2+)</name>
        <dbReference type="ChEBI" id="CHEBI:29035"/>
        <label>2</label>
    </ligand>
</feature>
<evidence type="ECO:0000313" key="7">
    <source>
        <dbReference type="Proteomes" id="UP000295325"/>
    </source>
</evidence>
<feature type="binding site" evidence="2">
    <location>
        <position position="452"/>
    </location>
    <ligand>
        <name>Mn(2+)</name>
        <dbReference type="ChEBI" id="CHEBI:29035"/>
        <label>2</label>
    </ligand>
</feature>
<dbReference type="RefSeq" id="WP_133629124.1">
    <property type="nucleotide sequence ID" value="NZ_SOAZ01000028.1"/>
</dbReference>
<comment type="subcellular location">
    <subcellularLocation>
        <location evidence="1">Cell membrane</location>
    </subcellularLocation>
</comment>
<dbReference type="EC" id="3.1.4.-" evidence="1"/>
<organism evidence="6 7">
    <name type="scientific">Fonticella tunisiensis</name>
    <dbReference type="NCBI Taxonomy" id="1096341"/>
    <lineage>
        <taxon>Bacteria</taxon>
        <taxon>Bacillati</taxon>
        <taxon>Bacillota</taxon>
        <taxon>Clostridia</taxon>
        <taxon>Eubacteriales</taxon>
        <taxon>Clostridiaceae</taxon>
        <taxon>Fonticella</taxon>
    </lineage>
</organism>
<keyword evidence="2" id="KW-0464">Manganese</keyword>
<dbReference type="Pfam" id="PF02272">
    <property type="entry name" value="DHHA1"/>
    <property type="match status" value="1"/>
</dbReference>
<gene>
    <name evidence="6" type="ORF">EDD71_1289</name>
</gene>
<dbReference type="PIRSF" id="PIRSF026583">
    <property type="entry name" value="YybT"/>
    <property type="match status" value="1"/>
</dbReference>
<feature type="domain" description="DDH" evidence="4">
    <location>
        <begin position="350"/>
        <end position="504"/>
    </location>
</feature>
<dbReference type="Proteomes" id="UP000295325">
    <property type="component" value="Unassembled WGS sequence"/>
</dbReference>
<evidence type="ECO:0000313" key="6">
    <source>
        <dbReference type="EMBL" id="TDT50468.1"/>
    </source>
</evidence>
<dbReference type="Pfam" id="PF01368">
    <property type="entry name" value="DHH"/>
    <property type="match status" value="1"/>
</dbReference>
<dbReference type="InterPro" id="IPR003156">
    <property type="entry name" value="DHHA1_dom"/>
</dbReference>
<evidence type="ECO:0000256" key="1">
    <source>
        <dbReference type="PIRNR" id="PIRNR026583"/>
    </source>
</evidence>
<evidence type="ECO:0000259" key="4">
    <source>
        <dbReference type="Pfam" id="PF01368"/>
    </source>
</evidence>
<dbReference type="InterPro" id="IPR051319">
    <property type="entry name" value="Oligoribo/pAp-PDE_c-di-AMP_PDE"/>
</dbReference>
<dbReference type="GO" id="GO:0003676">
    <property type="term" value="F:nucleic acid binding"/>
    <property type="evidence" value="ECO:0007669"/>
    <property type="project" value="UniProtKB-UniRule"/>
</dbReference>
<dbReference type="EMBL" id="SOAZ01000028">
    <property type="protein sequence ID" value="TDT50468.1"/>
    <property type="molecule type" value="Genomic_DNA"/>
</dbReference>
<keyword evidence="3" id="KW-1133">Transmembrane helix</keyword>
<feature type="binding site" evidence="2">
    <location>
        <position position="507"/>
    </location>
    <ligand>
        <name>Mn(2+)</name>
        <dbReference type="ChEBI" id="CHEBI:29035"/>
        <label>2</label>
    </ligand>
</feature>
<protein>
    <recommendedName>
        <fullName evidence="1">Cyclic-di-AMP phosphodiesterase</fullName>
        <ecNumber evidence="1">3.1.4.-</ecNumber>
    </recommendedName>
</protein>
<feature type="binding site" evidence="2">
    <location>
        <position position="428"/>
    </location>
    <ligand>
        <name>Mn(2+)</name>
        <dbReference type="ChEBI" id="CHEBI:29035"/>
        <label>1</label>
    </ligand>
</feature>
<feature type="binding site" evidence="2">
    <location>
        <position position="361"/>
    </location>
    <ligand>
        <name>Mn(2+)</name>
        <dbReference type="ChEBI" id="CHEBI:29035"/>
        <label>2</label>
    </ligand>
</feature>
<accession>A0A4R7K8Y2</accession>
<feature type="binding site" evidence="2">
    <location>
        <position position="359"/>
    </location>
    <ligand>
        <name>Mn(2+)</name>
        <dbReference type="ChEBI" id="CHEBI:29035"/>
        <label>1</label>
    </ligand>
</feature>
<comment type="catalytic activity">
    <reaction evidence="1">
        <text>3',3'-c-di-AMP + H2O = 5'-O-phosphonoadenylyl-(3'-&gt;5')-adenosine + H(+)</text>
        <dbReference type="Rhea" id="RHEA:54420"/>
        <dbReference type="ChEBI" id="CHEBI:15377"/>
        <dbReference type="ChEBI" id="CHEBI:15378"/>
        <dbReference type="ChEBI" id="CHEBI:71500"/>
        <dbReference type="ChEBI" id="CHEBI:138171"/>
    </reaction>
</comment>
<dbReference type="Pfam" id="PF24898">
    <property type="entry name" value="GGDEF_GdpP"/>
    <property type="match status" value="1"/>
</dbReference>
<keyword evidence="1" id="KW-1003">Cell membrane</keyword>
<feature type="transmembrane region" description="Helical" evidence="3">
    <location>
        <begin position="14"/>
        <end position="46"/>
    </location>
</feature>
<proteinExistence type="inferred from homology"/>
<dbReference type="GO" id="GO:0046872">
    <property type="term" value="F:metal ion binding"/>
    <property type="evidence" value="ECO:0007669"/>
    <property type="project" value="UniProtKB-KW"/>
</dbReference>
<keyword evidence="1" id="KW-0378">Hydrolase</keyword>
<dbReference type="PANTHER" id="PTHR47618">
    <property type="entry name" value="BIFUNCTIONAL OLIGORIBONUCLEASE AND PAP PHOSPHATASE NRNA"/>
    <property type="match status" value="1"/>
</dbReference>
<comment type="caution">
    <text evidence="6">The sequence shown here is derived from an EMBL/GenBank/DDBJ whole genome shotgun (WGS) entry which is preliminary data.</text>
</comment>
<evidence type="ECO:0000259" key="5">
    <source>
        <dbReference type="Pfam" id="PF02272"/>
    </source>
</evidence>
<sequence>MDKRFKMFFPNTKLYMTIIAVLIGVVFFYNTYIGIAGLVIFGYLVIYNLKINRLRKAGLDRIVEDLSENLDVAGRNTLSKIPVPLVIVNSDGQILWVNSLFSGITSQKVYGKRIDVIIKDFDPQRVLEKNINLYERVEIEKDIYNVLVSPVEISGERQSKRFIFLLYFINKTDYYTLYEMYNDKKPIVGLIEVDNYDEVIKSTEEENRPALIAEVDKKITAFAVSINALMRKYDDNKYVIVFENAMFNQIVDRKFDILDTIREIYVGNKIPVTLSIGIGKNGDNPYKIHEYAVAAKDLALGRGGDQAVIKDGDRLSFFGGKTKEVEKRTRVKARVIAHAISELIDESSEVIIMGHDSPDIDSFGAALGMYRGCRQRGKEAYIVLNRVNKSIEKVVDRLYKLEGYREVLINNETALQKTVRNPLLIIVDVNRKNFVEYPELLDRVRNIVVIDHHRKSVDFIDNATISYVETYASSTCELVTEILQYLNDKPDLKEIEAQALIAGIYLDTKNFTFKTGVRTFEAAGFLRRLGADLIEVRKLFSDDFETYIERTKIVSSAEINNGIAIAVSREEVKNNIIVPQAADELLKINGVDASFVLAPFGNDIMVSGRSFGDINVQLILEGIGGGGHMTIAGARLSNISIEDAKKMLIDSINNYLKESDRK</sequence>
<keyword evidence="2" id="KW-0479">Metal-binding</keyword>
<dbReference type="GO" id="GO:0016787">
    <property type="term" value="F:hydrolase activity"/>
    <property type="evidence" value="ECO:0007669"/>
    <property type="project" value="UniProtKB-UniRule"/>
</dbReference>
<evidence type="ECO:0000256" key="2">
    <source>
        <dbReference type="PIRSR" id="PIRSR026583-50"/>
    </source>
</evidence>